<dbReference type="GO" id="GO:0003676">
    <property type="term" value="F:nucleic acid binding"/>
    <property type="evidence" value="ECO:0007669"/>
    <property type="project" value="InterPro"/>
</dbReference>
<comment type="caution">
    <text evidence="4">The sequence shown here is derived from an EMBL/GenBank/DDBJ whole genome shotgun (WGS) entry which is preliminary data.</text>
</comment>
<dbReference type="EMBL" id="SSTE01008362">
    <property type="protein sequence ID" value="KAA0056001.1"/>
    <property type="molecule type" value="Genomic_DNA"/>
</dbReference>
<dbReference type="GO" id="GO:0008270">
    <property type="term" value="F:zinc ion binding"/>
    <property type="evidence" value="ECO:0007669"/>
    <property type="project" value="UniProtKB-KW"/>
</dbReference>
<feature type="compositionally biased region" description="Low complexity" evidence="2">
    <location>
        <begin position="56"/>
        <end position="76"/>
    </location>
</feature>
<organism evidence="4 5">
    <name type="scientific">Cucumis melo var. makuwa</name>
    <name type="common">Oriental melon</name>
    <dbReference type="NCBI Taxonomy" id="1194695"/>
    <lineage>
        <taxon>Eukaryota</taxon>
        <taxon>Viridiplantae</taxon>
        <taxon>Streptophyta</taxon>
        <taxon>Embryophyta</taxon>
        <taxon>Tracheophyta</taxon>
        <taxon>Spermatophyta</taxon>
        <taxon>Magnoliopsida</taxon>
        <taxon>eudicotyledons</taxon>
        <taxon>Gunneridae</taxon>
        <taxon>Pentapetalae</taxon>
        <taxon>rosids</taxon>
        <taxon>fabids</taxon>
        <taxon>Cucurbitales</taxon>
        <taxon>Cucurbitaceae</taxon>
        <taxon>Benincaseae</taxon>
        <taxon>Cucumis</taxon>
    </lineage>
</organism>
<evidence type="ECO:0000256" key="2">
    <source>
        <dbReference type="SAM" id="MobiDB-lite"/>
    </source>
</evidence>
<accession>A0A5A7UR05</accession>
<name>A0A5A7UR05_CUCMM</name>
<evidence type="ECO:0000313" key="4">
    <source>
        <dbReference type="EMBL" id="KAA0056001.1"/>
    </source>
</evidence>
<dbReference type="AlphaFoldDB" id="A0A5A7UR05"/>
<dbReference type="InterPro" id="IPR001878">
    <property type="entry name" value="Znf_CCHC"/>
</dbReference>
<sequence length="120" mass="13372">MLMLLWHLRVTGAEVETALRVEQSITEEKSVVDLNRGASTTSGFRGREHWRLTPGSQSRRITSQSTRSTVRQQPSQESVATTVRQTLCTSCGRNHRGHCLVGAGVYYQCGQPGHFKKDCP</sequence>
<reference evidence="4 5" key="1">
    <citation type="submission" date="2019-08" db="EMBL/GenBank/DDBJ databases">
        <title>Draft genome sequences of two oriental melons (Cucumis melo L. var makuwa).</title>
        <authorList>
            <person name="Kwon S.-Y."/>
        </authorList>
    </citation>
    <scope>NUCLEOTIDE SEQUENCE [LARGE SCALE GENOMIC DNA]</scope>
    <source>
        <strain evidence="5">cv. SW 3</strain>
        <tissue evidence="4">Leaf</tissue>
    </source>
</reference>
<evidence type="ECO:0000256" key="1">
    <source>
        <dbReference type="PROSITE-ProRule" id="PRU00047"/>
    </source>
</evidence>
<dbReference type="PROSITE" id="PS50158">
    <property type="entry name" value="ZF_CCHC"/>
    <property type="match status" value="1"/>
</dbReference>
<dbReference type="OrthoDB" id="1751572at2759"/>
<keyword evidence="1" id="KW-0479">Metal-binding</keyword>
<protein>
    <submittedName>
        <fullName evidence="4">Zf-CCHC domain-containing protein</fullName>
    </submittedName>
</protein>
<feature type="domain" description="CCHC-type" evidence="3">
    <location>
        <begin position="107"/>
        <end position="120"/>
    </location>
</feature>
<proteinExistence type="predicted"/>
<evidence type="ECO:0000259" key="3">
    <source>
        <dbReference type="PROSITE" id="PS50158"/>
    </source>
</evidence>
<keyword evidence="1" id="KW-0862">Zinc</keyword>
<dbReference type="Proteomes" id="UP000321393">
    <property type="component" value="Unassembled WGS sequence"/>
</dbReference>
<dbReference type="Pfam" id="PF00098">
    <property type="entry name" value="zf-CCHC"/>
    <property type="match status" value="1"/>
</dbReference>
<keyword evidence="1" id="KW-0863">Zinc-finger</keyword>
<gene>
    <name evidence="4" type="ORF">E6C27_scaffold319G001460</name>
</gene>
<feature type="region of interest" description="Disordered" evidence="2">
    <location>
        <begin position="36"/>
        <end position="79"/>
    </location>
</feature>
<evidence type="ECO:0000313" key="5">
    <source>
        <dbReference type="Proteomes" id="UP000321393"/>
    </source>
</evidence>